<proteinExistence type="predicted"/>
<dbReference type="Pfam" id="PF13581">
    <property type="entry name" value="HATPase_c_2"/>
    <property type="match status" value="1"/>
</dbReference>
<dbReference type="PANTHER" id="PTHR35526">
    <property type="entry name" value="ANTI-SIGMA-F FACTOR RSBW-RELATED"/>
    <property type="match status" value="1"/>
</dbReference>
<dbReference type="CDD" id="cd16936">
    <property type="entry name" value="HATPase_RsbW-like"/>
    <property type="match status" value="1"/>
</dbReference>
<evidence type="ECO:0000313" key="3">
    <source>
        <dbReference type="EMBL" id="QEU72311.1"/>
    </source>
</evidence>
<reference evidence="3 4" key="1">
    <citation type="submission" date="2017-09" db="EMBL/GenBank/DDBJ databases">
        <authorList>
            <person name="Lee N."/>
            <person name="Cho B.-K."/>
        </authorList>
    </citation>
    <scope>NUCLEOTIDE SEQUENCE [LARGE SCALE GENOMIC DNA]</scope>
    <source>
        <strain evidence="3 4">ATCC 12769</strain>
    </source>
</reference>
<dbReference type="InterPro" id="IPR036890">
    <property type="entry name" value="HATPase_C_sf"/>
</dbReference>
<sequence>MTPSPAPTANPDAPVTVRVFTQRFSSTPRGARLARRLAAHQLDAWGFSYGGAASDTAVALVAELAANAATHGRVPGRDFEVVLRLTGRALRIEVSDTRGELRPAAAGAARPAVAPLAEAGRGLLIVEALADRWDVLDRVPVGKTVVAELELELDPELPG</sequence>
<evidence type="ECO:0000313" key="4">
    <source>
        <dbReference type="Proteomes" id="UP000326178"/>
    </source>
</evidence>
<dbReference type="GO" id="GO:0005524">
    <property type="term" value="F:ATP binding"/>
    <property type="evidence" value="ECO:0007669"/>
    <property type="project" value="UniProtKB-KW"/>
</dbReference>
<dbReference type="SUPFAM" id="SSF55874">
    <property type="entry name" value="ATPase domain of HSP90 chaperone/DNA topoisomerase II/histidine kinase"/>
    <property type="match status" value="1"/>
</dbReference>
<keyword evidence="1" id="KW-0723">Serine/threonine-protein kinase</keyword>
<dbReference type="EMBL" id="CP023702">
    <property type="protein sequence ID" value="QEU72311.1"/>
    <property type="molecule type" value="Genomic_DNA"/>
</dbReference>
<keyword evidence="3" id="KW-0547">Nucleotide-binding</keyword>
<name>A0A5J6F7I2_9ACTN</name>
<gene>
    <name evidence="3" type="ORF">CP967_10225</name>
</gene>
<dbReference type="AlphaFoldDB" id="A0A5J6F7I2"/>
<keyword evidence="3" id="KW-0067">ATP-binding</keyword>
<organism evidence="3 4">
    <name type="scientific">Streptomyces nitrosporeus</name>
    <dbReference type="NCBI Taxonomy" id="28894"/>
    <lineage>
        <taxon>Bacteria</taxon>
        <taxon>Bacillati</taxon>
        <taxon>Actinomycetota</taxon>
        <taxon>Actinomycetes</taxon>
        <taxon>Kitasatosporales</taxon>
        <taxon>Streptomycetaceae</taxon>
        <taxon>Streptomyces</taxon>
    </lineage>
</organism>
<feature type="domain" description="Histidine kinase/HSP90-like ATPase" evidence="2">
    <location>
        <begin position="24"/>
        <end position="146"/>
    </location>
</feature>
<keyword evidence="4" id="KW-1185">Reference proteome</keyword>
<dbReference type="InterPro" id="IPR050267">
    <property type="entry name" value="Anti-sigma-factor_SerPK"/>
</dbReference>
<accession>A0A5J6F7I2</accession>
<keyword evidence="1" id="KW-0418">Kinase</keyword>
<keyword evidence="1" id="KW-0808">Transferase</keyword>
<dbReference type="GO" id="GO:0004674">
    <property type="term" value="F:protein serine/threonine kinase activity"/>
    <property type="evidence" value="ECO:0007669"/>
    <property type="project" value="UniProtKB-KW"/>
</dbReference>
<evidence type="ECO:0000259" key="2">
    <source>
        <dbReference type="Pfam" id="PF13581"/>
    </source>
</evidence>
<dbReference type="Proteomes" id="UP000326178">
    <property type="component" value="Chromosome"/>
</dbReference>
<dbReference type="RefSeq" id="WP_150487664.1">
    <property type="nucleotide sequence ID" value="NZ_BMUV01000001.1"/>
</dbReference>
<dbReference type="InterPro" id="IPR003594">
    <property type="entry name" value="HATPase_dom"/>
</dbReference>
<dbReference type="PANTHER" id="PTHR35526:SF3">
    <property type="entry name" value="ANTI-SIGMA-F FACTOR RSBW"/>
    <property type="match status" value="1"/>
</dbReference>
<protein>
    <submittedName>
        <fullName evidence="3">ATP-binding protein</fullName>
    </submittedName>
</protein>
<dbReference type="KEGG" id="snk:CP967_10225"/>
<dbReference type="Gene3D" id="3.30.565.10">
    <property type="entry name" value="Histidine kinase-like ATPase, C-terminal domain"/>
    <property type="match status" value="1"/>
</dbReference>
<evidence type="ECO:0000256" key="1">
    <source>
        <dbReference type="ARBA" id="ARBA00022527"/>
    </source>
</evidence>